<dbReference type="AlphaFoldDB" id="A0A9W8CHC5"/>
<feature type="compositionally biased region" description="Polar residues" evidence="3">
    <location>
        <begin position="1"/>
        <end position="19"/>
    </location>
</feature>
<dbReference type="CDD" id="cd00780">
    <property type="entry name" value="NTF2"/>
    <property type="match status" value="1"/>
</dbReference>
<dbReference type="PROSITE" id="PS50177">
    <property type="entry name" value="NTF2_DOMAIN"/>
    <property type="match status" value="1"/>
</dbReference>
<dbReference type="PROSITE" id="PS50102">
    <property type="entry name" value="RRM"/>
    <property type="match status" value="1"/>
</dbReference>
<dbReference type="InterPro" id="IPR032710">
    <property type="entry name" value="NTF2-like_dom_sf"/>
</dbReference>
<gene>
    <name evidence="6" type="ORF">LPJ64_004379</name>
</gene>
<organism evidence="6 7">
    <name type="scientific">Coemansia asiatica</name>
    <dbReference type="NCBI Taxonomy" id="1052880"/>
    <lineage>
        <taxon>Eukaryota</taxon>
        <taxon>Fungi</taxon>
        <taxon>Fungi incertae sedis</taxon>
        <taxon>Zoopagomycota</taxon>
        <taxon>Kickxellomycotina</taxon>
        <taxon>Kickxellomycetes</taxon>
        <taxon>Kickxellales</taxon>
        <taxon>Kickxellaceae</taxon>
        <taxon>Coemansia</taxon>
    </lineage>
</organism>
<reference evidence="6" key="1">
    <citation type="submission" date="2022-07" db="EMBL/GenBank/DDBJ databases">
        <title>Phylogenomic reconstructions and comparative analyses of Kickxellomycotina fungi.</title>
        <authorList>
            <person name="Reynolds N.K."/>
            <person name="Stajich J.E."/>
            <person name="Barry K."/>
            <person name="Grigoriev I.V."/>
            <person name="Crous P."/>
            <person name="Smith M.E."/>
        </authorList>
    </citation>
    <scope>NUCLEOTIDE SEQUENCE</scope>
    <source>
        <strain evidence="6">NBRC 105413</strain>
    </source>
</reference>
<evidence type="ECO:0008006" key="8">
    <source>
        <dbReference type="Google" id="ProtNLM"/>
    </source>
</evidence>
<dbReference type="SUPFAM" id="SSF54427">
    <property type="entry name" value="NTF2-like"/>
    <property type="match status" value="1"/>
</dbReference>
<feature type="compositionally biased region" description="Polar residues" evidence="3">
    <location>
        <begin position="199"/>
        <end position="210"/>
    </location>
</feature>
<feature type="domain" description="RRM" evidence="4">
    <location>
        <begin position="374"/>
        <end position="445"/>
    </location>
</feature>
<dbReference type="SMART" id="SM00360">
    <property type="entry name" value="RRM"/>
    <property type="match status" value="1"/>
</dbReference>
<keyword evidence="7" id="KW-1185">Reference proteome</keyword>
<proteinExistence type="predicted"/>
<dbReference type="EMBL" id="JANBOH010000210">
    <property type="protein sequence ID" value="KAJ1643888.1"/>
    <property type="molecule type" value="Genomic_DNA"/>
</dbReference>
<dbReference type="InterPro" id="IPR035979">
    <property type="entry name" value="RBD_domain_sf"/>
</dbReference>
<feature type="region of interest" description="Disordered" evidence="3">
    <location>
        <begin position="190"/>
        <end position="213"/>
    </location>
</feature>
<evidence type="ECO:0000259" key="5">
    <source>
        <dbReference type="PROSITE" id="PS50177"/>
    </source>
</evidence>
<dbReference type="GO" id="GO:0005829">
    <property type="term" value="C:cytosol"/>
    <property type="evidence" value="ECO:0007669"/>
    <property type="project" value="TreeGrafter"/>
</dbReference>
<feature type="region of interest" description="Disordered" evidence="3">
    <location>
        <begin position="1"/>
        <end position="23"/>
    </location>
</feature>
<dbReference type="GO" id="GO:0034517">
    <property type="term" value="P:ribophagy"/>
    <property type="evidence" value="ECO:0007669"/>
    <property type="project" value="TreeGrafter"/>
</dbReference>
<feature type="domain" description="NTF2" evidence="5">
    <location>
        <begin position="30"/>
        <end position="147"/>
    </location>
</feature>
<feature type="region of interest" description="Disordered" evidence="3">
    <location>
        <begin position="344"/>
        <end position="367"/>
    </location>
</feature>
<feature type="compositionally biased region" description="Polar residues" evidence="3">
    <location>
        <begin position="457"/>
        <end position="471"/>
    </location>
</feature>
<feature type="region of interest" description="Disordered" evidence="3">
    <location>
        <begin position="237"/>
        <end position="302"/>
    </location>
</feature>
<dbReference type="SUPFAM" id="SSF54928">
    <property type="entry name" value="RNA-binding domain, RBD"/>
    <property type="match status" value="1"/>
</dbReference>
<sequence>MSAVQKQQTTANGTSSDTSPETRKVATQEVGWLFAKEYYKFMNSDPERLYHFYGKKSISIHGDEGQSVFQANGQQEIRGAINQGEFKGRKVLVTNVDALPSISASIIVQVIGQMDTKDGLSYLRFVHTFLLAEQQGGYYIHNDILRYLNEDNEEREAGIEEALELAAPAAENIKKDEKVDADDDLKKDTAPVAAESDSAKVNSTVSSAAETSVPAAEVKAAVAEAIADNITTATPVADAPKSETKAKASKDKPSSTNASAAAPDAVSEAPSSAAKAPKPDEKPTAAATAASTSASTSAPAKPTTWANLAAVNQNKWNNDTIAKVDGTVARVSAPSSLNASANAISNTASTDAPSRVSTPGSGARDSRRIKNDALAVFVKNIPIGTTITQMKAGFKSFGPITFVDYAQQRTNGVVEFTTEAGKLAALRAGSTTVNGTTVAIEERRNRQPSNARRDGNTGRQASPQGANTPARNGSGDFERVGSRGPRGRAPTASSASNAGGNGNSANRARGGKQ</sequence>
<dbReference type="InterPro" id="IPR018222">
    <property type="entry name" value="Nuclear_transport_factor_2_euk"/>
</dbReference>
<name>A0A9W8CHC5_9FUNG</name>
<feature type="compositionally biased region" description="Low complexity" evidence="3">
    <location>
        <begin position="284"/>
        <end position="302"/>
    </location>
</feature>
<dbReference type="PANTHER" id="PTHR10693">
    <property type="entry name" value="RAS GTPASE-ACTIVATING PROTEIN-BINDING PROTEIN"/>
    <property type="match status" value="1"/>
</dbReference>
<dbReference type="PANTHER" id="PTHR10693:SF20">
    <property type="entry name" value="AT27578P"/>
    <property type="match status" value="1"/>
</dbReference>
<evidence type="ECO:0000256" key="1">
    <source>
        <dbReference type="ARBA" id="ARBA00022884"/>
    </source>
</evidence>
<evidence type="ECO:0000259" key="4">
    <source>
        <dbReference type="PROSITE" id="PS50102"/>
    </source>
</evidence>
<accession>A0A9W8CHC5</accession>
<dbReference type="Pfam" id="PF02136">
    <property type="entry name" value="NTF2"/>
    <property type="match status" value="1"/>
</dbReference>
<dbReference type="InterPro" id="IPR039539">
    <property type="entry name" value="Ras_GTPase_bind_prot"/>
</dbReference>
<evidence type="ECO:0000256" key="3">
    <source>
        <dbReference type="SAM" id="MobiDB-lite"/>
    </source>
</evidence>
<dbReference type="GO" id="GO:0016579">
    <property type="term" value="P:protein deubiquitination"/>
    <property type="evidence" value="ECO:0007669"/>
    <property type="project" value="TreeGrafter"/>
</dbReference>
<feature type="compositionally biased region" description="Basic and acidic residues" evidence="3">
    <location>
        <begin position="440"/>
        <end position="456"/>
    </location>
</feature>
<evidence type="ECO:0000313" key="7">
    <source>
        <dbReference type="Proteomes" id="UP001145021"/>
    </source>
</evidence>
<comment type="caution">
    <text evidence="6">The sequence shown here is derived from an EMBL/GenBank/DDBJ whole genome shotgun (WGS) entry which is preliminary data.</text>
</comment>
<feature type="compositionally biased region" description="Basic and acidic residues" evidence="3">
    <location>
        <begin position="240"/>
        <end position="253"/>
    </location>
</feature>
<dbReference type="Proteomes" id="UP001145021">
    <property type="component" value="Unassembled WGS sequence"/>
</dbReference>
<feature type="compositionally biased region" description="Low complexity" evidence="3">
    <location>
        <begin position="492"/>
        <end position="513"/>
    </location>
</feature>
<feature type="compositionally biased region" description="Low complexity" evidence="3">
    <location>
        <begin position="254"/>
        <end position="276"/>
    </location>
</feature>
<dbReference type="GO" id="GO:1990904">
    <property type="term" value="C:ribonucleoprotein complex"/>
    <property type="evidence" value="ECO:0007669"/>
    <property type="project" value="TreeGrafter"/>
</dbReference>
<dbReference type="Gene3D" id="3.10.450.50">
    <property type="match status" value="1"/>
</dbReference>
<dbReference type="InterPro" id="IPR000504">
    <property type="entry name" value="RRM_dom"/>
</dbReference>
<dbReference type="InterPro" id="IPR012677">
    <property type="entry name" value="Nucleotide-bd_a/b_plait_sf"/>
</dbReference>
<dbReference type="GO" id="GO:1990861">
    <property type="term" value="C:Ubp3-Bre5 deubiquitination complex"/>
    <property type="evidence" value="ECO:0007669"/>
    <property type="project" value="TreeGrafter"/>
</dbReference>
<dbReference type="InterPro" id="IPR002075">
    <property type="entry name" value="NTF2_dom"/>
</dbReference>
<keyword evidence="1 2" id="KW-0694">RNA-binding</keyword>
<evidence type="ECO:0000256" key="2">
    <source>
        <dbReference type="PROSITE-ProRule" id="PRU00176"/>
    </source>
</evidence>
<protein>
    <recommendedName>
        <fullName evidence="8">NTF2 domain-containing protein</fullName>
    </recommendedName>
</protein>
<evidence type="ECO:0000313" key="6">
    <source>
        <dbReference type="EMBL" id="KAJ1643888.1"/>
    </source>
</evidence>
<dbReference type="Gene3D" id="3.30.70.330">
    <property type="match status" value="1"/>
</dbReference>
<feature type="region of interest" description="Disordered" evidence="3">
    <location>
        <begin position="435"/>
        <end position="513"/>
    </location>
</feature>
<dbReference type="GO" id="GO:0003729">
    <property type="term" value="F:mRNA binding"/>
    <property type="evidence" value="ECO:0007669"/>
    <property type="project" value="TreeGrafter"/>
</dbReference>